<dbReference type="InterPro" id="IPR045179">
    <property type="entry name" value="YgfZ/GcvT"/>
</dbReference>
<dbReference type="GO" id="GO:0016226">
    <property type="term" value="P:iron-sulfur cluster assembly"/>
    <property type="evidence" value="ECO:0007669"/>
    <property type="project" value="TreeGrafter"/>
</dbReference>
<evidence type="ECO:0000313" key="1">
    <source>
        <dbReference type="EMBL" id="VAX76691.1"/>
    </source>
</evidence>
<name>A0A3B1DLX5_9GAMM</name>
<protein>
    <submittedName>
        <fullName evidence="1">tRNA-modifying protein YgfZ</fullName>
    </submittedName>
</protein>
<dbReference type="Gene3D" id="3.30.70.1400">
    <property type="entry name" value="Aminomethyltransferase beta-barrel domains"/>
    <property type="match status" value="1"/>
</dbReference>
<dbReference type="Gene3D" id="2.40.30.160">
    <property type="match status" value="1"/>
</dbReference>
<dbReference type="RefSeq" id="WP_158349146.1">
    <property type="nucleotide sequence ID" value="NZ_LR025085.1"/>
</dbReference>
<proteinExistence type="predicted"/>
<evidence type="ECO:0000313" key="2">
    <source>
        <dbReference type="Proteomes" id="UP000271849"/>
    </source>
</evidence>
<dbReference type="AlphaFoldDB" id="A0A3B1DLX5"/>
<organism evidence="1 2">
    <name type="scientific">Buchnera aphidicola</name>
    <name type="common">Cinara strobi</name>
    <dbReference type="NCBI Taxonomy" id="1921549"/>
    <lineage>
        <taxon>Bacteria</taxon>
        <taxon>Pseudomonadati</taxon>
        <taxon>Pseudomonadota</taxon>
        <taxon>Gammaproteobacteria</taxon>
        <taxon>Enterobacterales</taxon>
        <taxon>Erwiniaceae</taxon>
        <taxon>Buchnera</taxon>
    </lineage>
</organism>
<dbReference type="Gene3D" id="3.30.70.1630">
    <property type="match status" value="1"/>
</dbReference>
<gene>
    <name evidence="1" type="primary">ygfZ</name>
    <name evidence="1" type="ORF">BUCINSTRO3249_0279</name>
</gene>
<dbReference type="SUPFAM" id="SSF103025">
    <property type="entry name" value="Folate-binding domain"/>
    <property type="match status" value="1"/>
</dbReference>
<dbReference type="STRING" id="1921549.GCA_900128825_00279"/>
<dbReference type="NCBIfam" id="NF007110">
    <property type="entry name" value="PRK09559.1"/>
    <property type="match status" value="1"/>
</dbReference>
<dbReference type="PANTHER" id="PTHR22602">
    <property type="entry name" value="TRANSFERASE CAF17, MITOCHONDRIAL-RELATED"/>
    <property type="match status" value="1"/>
</dbReference>
<dbReference type="PANTHER" id="PTHR22602:SF0">
    <property type="entry name" value="TRANSFERASE CAF17, MITOCHONDRIAL-RELATED"/>
    <property type="match status" value="1"/>
</dbReference>
<dbReference type="OrthoDB" id="9796287at2"/>
<dbReference type="NCBIfam" id="TIGR03317">
    <property type="entry name" value="ygfZ_signature"/>
    <property type="match status" value="1"/>
</dbReference>
<dbReference type="EMBL" id="LR025085">
    <property type="protein sequence ID" value="VAX76691.1"/>
    <property type="molecule type" value="Genomic_DNA"/>
</dbReference>
<sequence>MNTNYSVDSVIYLSSDLPATCMELDQWCIVRVTGSDKKKYLNSQFTIDMNLIHNNEYKIGAHCNINGKVWTSFLIFSYINCYFYIIRSEIFKKHITELKKYSLFSKVNITKEKNFRLFGLCGFNTKGLLQNIFTINFSNKKNILIFKNLIILKFNFIFERFLILVPQTESIDFLNSIKRSFKFSNSIQWSSLDIEEGFPILGMKTSGRFILQTLNLKKWNAISFNKGCYYGQEFLCKFENKQLNKFIICSLIGNNSSLHIPRICEHVQYTDKFNFKYNIGIVLSWTHVYPKKTLLQVRMKKIFFNKQHIFSILSCPELFFKIYHI</sequence>
<dbReference type="InterPro" id="IPR017703">
    <property type="entry name" value="YgfZ/GCV_T_CS"/>
</dbReference>
<reference evidence="2" key="1">
    <citation type="submission" date="2018-09" db="EMBL/GenBank/DDBJ databases">
        <authorList>
            <person name="Manzano-Marin A."/>
            <person name="Manzano-Marin A."/>
        </authorList>
    </citation>
    <scope>NUCLEOTIDE SEQUENCE [LARGE SCALE GENOMIC DNA]</scope>
    <source>
        <strain evidence="2">BuCistrobi</strain>
    </source>
</reference>
<dbReference type="Proteomes" id="UP000271849">
    <property type="component" value="Chromosome"/>
</dbReference>
<accession>A0A3B1DLX5</accession>